<evidence type="ECO:0000313" key="2">
    <source>
        <dbReference type="EMBL" id="OJI81817.1"/>
    </source>
</evidence>
<reference evidence="3" key="1">
    <citation type="journal article" date="2017" name="Genome Biol.">
        <title>Comparative genomics reveals high biological diversity and specific adaptations in the industrially and medically important fungal genus Aspergillus.</title>
        <authorList>
            <person name="de Vries R.P."/>
            <person name="Riley R."/>
            <person name="Wiebenga A."/>
            <person name="Aguilar-Osorio G."/>
            <person name="Amillis S."/>
            <person name="Uchima C.A."/>
            <person name="Anderluh G."/>
            <person name="Asadollahi M."/>
            <person name="Askin M."/>
            <person name="Barry K."/>
            <person name="Battaglia E."/>
            <person name="Bayram O."/>
            <person name="Benocci T."/>
            <person name="Braus-Stromeyer S.A."/>
            <person name="Caldana C."/>
            <person name="Canovas D."/>
            <person name="Cerqueira G.C."/>
            <person name="Chen F."/>
            <person name="Chen W."/>
            <person name="Choi C."/>
            <person name="Clum A."/>
            <person name="Dos Santos R.A."/>
            <person name="Damasio A.R."/>
            <person name="Diallinas G."/>
            <person name="Emri T."/>
            <person name="Fekete E."/>
            <person name="Flipphi M."/>
            <person name="Freyberg S."/>
            <person name="Gallo A."/>
            <person name="Gournas C."/>
            <person name="Habgood R."/>
            <person name="Hainaut M."/>
            <person name="Harispe M.L."/>
            <person name="Henrissat B."/>
            <person name="Hilden K.S."/>
            <person name="Hope R."/>
            <person name="Hossain A."/>
            <person name="Karabika E."/>
            <person name="Karaffa L."/>
            <person name="Karanyi Z."/>
            <person name="Krasevec N."/>
            <person name="Kuo A."/>
            <person name="Kusch H."/>
            <person name="LaButti K."/>
            <person name="Lagendijk E.L."/>
            <person name="Lapidus A."/>
            <person name="Levasseur A."/>
            <person name="Lindquist E."/>
            <person name="Lipzen A."/>
            <person name="Logrieco A.F."/>
            <person name="MacCabe A."/>
            <person name="Maekelae M.R."/>
            <person name="Malavazi I."/>
            <person name="Melin P."/>
            <person name="Meyer V."/>
            <person name="Mielnichuk N."/>
            <person name="Miskei M."/>
            <person name="Molnar A.P."/>
            <person name="Mule G."/>
            <person name="Ngan C.Y."/>
            <person name="Orejas M."/>
            <person name="Orosz E."/>
            <person name="Ouedraogo J.P."/>
            <person name="Overkamp K.M."/>
            <person name="Park H.-S."/>
            <person name="Perrone G."/>
            <person name="Piumi F."/>
            <person name="Punt P.J."/>
            <person name="Ram A.F."/>
            <person name="Ramon A."/>
            <person name="Rauscher S."/>
            <person name="Record E."/>
            <person name="Riano-Pachon D.M."/>
            <person name="Robert V."/>
            <person name="Roehrig J."/>
            <person name="Ruller R."/>
            <person name="Salamov A."/>
            <person name="Salih N.S."/>
            <person name="Samson R.A."/>
            <person name="Sandor E."/>
            <person name="Sanguinetti M."/>
            <person name="Schuetze T."/>
            <person name="Sepcic K."/>
            <person name="Shelest E."/>
            <person name="Sherlock G."/>
            <person name="Sophianopoulou V."/>
            <person name="Squina F.M."/>
            <person name="Sun H."/>
            <person name="Susca A."/>
            <person name="Todd R.B."/>
            <person name="Tsang A."/>
            <person name="Unkles S.E."/>
            <person name="van de Wiele N."/>
            <person name="van Rossen-Uffink D."/>
            <person name="Oliveira J.V."/>
            <person name="Vesth T.C."/>
            <person name="Visser J."/>
            <person name="Yu J.-H."/>
            <person name="Zhou M."/>
            <person name="Andersen M.R."/>
            <person name="Archer D.B."/>
            <person name="Baker S.E."/>
            <person name="Benoit I."/>
            <person name="Brakhage A.A."/>
            <person name="Braus G.H."/>
            <person name="Fischer R."/>
            <person name="Frisvad J.C."/>
            <person name="Goldman G.H."/>
            <person name="Houbraken J."/>
            <person name="Oakley B."/>
            <person name="Pocsi I."/>
            <person name="Scazzocchio C."/>
            <person name="Seiboth B."/>
            <person name="vanKuyk P.A."/>
            <person name="Wortman J."/>
            <person name="Dyer P.S."/>
            <person name="Grigoriev I.V."/>
        </authorList>
    </citation>
    <scope>NUCLEOTIDE SEQUENCE [LARGE SCALE GENOMIC DNA]</scope>
    <source>
        <strain evidence="3">CBS 134.48</strain>
    </source>
</reference>
<dbReference type="Proteomes" id="UP000184304">
    <property type="component" value="Unassembled WGS sequence"/>
</dbReference>
<dbReference type="VEuPathDB" id="FungiDB:ASPTUDRAFT_735558"/>
<evidence type="ECO:0000256" key="1">
    <source>
        <dbReference type="SAM" id="MobiDB-lite"/>
    </source>
</evidence>
<dbReference type="EMBL" id="KV878205">
    <property type="protein sequence ID" value="OJI81817.1"/>
    <property type="molecule type" value="Genomic_DNA"/>
</dbReference>
<proteinExistence type="predicted"/>
<accession>A0A1L9MXR7</accession>
<gene>
    <name evidence="2" type="ORF">ASPTUDRAFT_735558</name>
</gene>
<organism evidence="2 3">
    <name type="scientific">Aspergillus tubingensis (strain CBS 134.48)</name>
    <dbReference type="NCBI Taxonomy" id="767770"/>
    <lineage>
        <taxon>Eukaryota</taxon>
        <taxon>Fungi</taxon>
        <taxon>Dikarya</taxon>
        <taxon>Ascomycota</taxon>
        <taxon>Pezizomycotina</taxon>
        <taxon>Eurotiomycetes</taxon>
        <taxon>Eurotiomycetidae</taxon>
        <taxon>Eurotiales</taxon>
        <taxon>Aspergillaceae</taxon>
        <taxon>Aspergillus</taxon>
        <taxon>Aspergillus subgen. Circumdati</taxon>
    </lineage>
</organism>
<feature type="region of interest" description="Disordered" evidence="1">
    <location>
        <begin position="28"/>
        <end position="59"/>
    </location>
</feature>
<evidence type="ECO:0000313" key="3">
    <source>
        <dbReference type="Proteomes" id="UP000184304"/>
    </source>
</evidence>
<name>A0A1L9MXR7_ASPTC</name>
<keyword evidence="3" id="KW-1185">Reference proteome</keyword>
<sequence length="128" mass="14745">MELRSTGYGGASSVVLSKMERRSLHRIHMSSGETDMSPFMRPVDLQKRKEKPREKIRRKKKRRILCGVVGTPHTLMFSFVKFARNTGIFGGMGKNKNFNVVIPRIVRWVQHTATFHSSTLPETWSLSR</sequence>
<dbReference type="AlphaFoldDB" id="A0A1L9MXR7"/>
<feature type="compositionally biased region" description="Basic and acidic residues" evidence="1">
    <location>
        <begin position="44"/>
        <end position="53"/>
    </location>
</feature>
<protein>
    <submittedName>
        <fullName evidence="2">Uncharacterized protein</fullName>
    </submittedName>
</protein>